<dbReference type="OrthoDB" id="8301347at2"/>
<keyword evidence="2" id="KW-1185">Reference proteome</keyword>
<organism evidence="1 2">
    <name type="scientific">Metarhizobium album</name>
    <dbReference type="NCBI Taxonomy" id="2182425"/>
    <lineage>
        <taxon>Bacteria</taxon>
        <taxon>Pseudomonadati</taxon>
        <taxon>Pseudomonadota</taxon>
        <taxon>Alphaproteobacteria</taxon>
        <taxon>Hyphomicrobiales</taxon>
        <taxon>Rhizobiaceae</taxon>
        <taxon>Metarhizobium</taxon>
    </lineage>
</organism>
<proteinExistence type="predicted"/>
<comment type="caution">
    <text evidence="1">The sequence shown here is derived from an EMBL/GenBank/DDBJ whole genome shotgun (WGS) entry which is preliminary data.</text>
</comment>
<dbReference type="Proteomes" id="UP000245252">
    <property type="component" value="Unassembled WGS sequence"/>
</dbReference>
<sequence length="70" mass="7690">MRAPNARAPINSDQLTLLRDVFDEACAEHGIQKDSQDAEALAVILVHSLQKGVRDKEQLVSLAHVLTADR</sequence>
<dbReference type="EMBL" id="QFBC01000001">
    <property type="protein sequence ID" value="PWE57919.1"/>
    <property type="molecule type" value="Genomic_DNA"/>
</dbReference>
<name>A0A2U2DXH3_9HYPH</name>
<dbReference type="AlphaFoldDB" id="A0A2U2DXH3"/>
<protein>
    <submittedName>
        <fullName evidence="1">Uncharacterized protein</fullName>
    </submittedName>
</protein>
<accession>A0A2U2DXH3</accession>
<evidence type="ECO:0000313" key="2">
    <source>
        <dbReference type="Proteomes" id="UP000245252"/>
    </source>
</evidence>
<reference evidence="1 2" key="1">
    <citation type="submission" date="2018-05" db="EMBL/GenBank/DDBJ databases">
        <title>The draft genome of strain NS-104.</title>
        <authorList>
            <person name="Hang P."/>
            <person name="Jiang J."/>
        </authorList>
    </citation>
    <scope>NUCLEOTIDE SEQUENCE [LARGE SCALE GENOMIC DNA]</scope>
    <source>
        <strain evidence="1 2">NS-104</strain>
    </source>
</reference>
<gene>
    <name evidence="1" type="ORF">DEM27_01620</name>
</gene>
<evidence type="ECO:0000313" key="1">
    <source>
        <dbReference type="EMBL" id="PWE57919.1"/>
    </source>
</evidence>
<dbReference type="RefSeq" id="WP_109456436.1">
    <property type="nucleotide sequence ID" value="NZ_QFBC01000001.1"/>
</dbReference>